<organism evidence="6 7">
    <name type="scientific">Litorilituus lipolyticus</name>
    <dbReference type="NCBI Taxonomy" id="2491017"/>
    <lineage>
        <taxon>Bacteria</taxon>
        <taxon>Pseudomonadati</taxon>
        <taxon>Pseudomonadota</taxon>
        <taxon>Gammaproteobacteria</taxon>
        <taxon>Alteromonadales</taxon>
        <taxon>Colwelliaceae</taxon>
        <taxon>Litorilituus</taxon>
    </lineage>
</organism>
<accession>A0A502L2H8</accession>
<feature type="DNA-binding region" description="H-T-H motif" evidence="4">
    <location>
        <begin position="28"/>
        <end position="47"/>
    </location>
</feature>
<dbReference type="PANTHER" id="PTHR30055">
    <property type="entry name" value="HTH-TYPE TRANSCRIPTIONAL REGULATOR RUTR"/>
    <property type="match status" value="1"/>
</dbReference>
<dbReference type="EMBL" id="SAWY01000005">
    <property type="protein sequence ID" value="TPH18138.1"/>
    <property type="molecule type" value="Genomic_DNA"/>
</dbReference>
<evidence type="ECO:0000256" key="1">
    <source>
        <dbReference type="ARBA" id="ARBA00023015"/>
    </source>
</evidence>
<dbReference type="PRINTS" id="PR00455">
    <property type="entry name" value="HTHTETR"/>
</dbReference>
<dbReference type="FunFam" id="1.10.10.60:FF:000141">
    <property type="entry name" value="TetR family transcriptional regulator"/>
    <property type="match status" value="1"/>
</dbReference>
<dbReference type="Gene3D" id="1.10.10.60">
    <property type="entry name" value="Homeodomain-like"/>
    <property type="match status" value="1"/>
</dbReference>
<keyword evidence="1" id="KW-0805">Transcription regulation</keyword>
<protein>
    <submittedName>
        <fullName evidence="6">TetR/AcrR family transcriptional regulator</fullName>
    </submittedName>
</protein>
<feature type="domain" description="HTH tetR-type" evidence="5">
    <location>
        <begin position="5"/>
        <end position="65"/>
    </location>
</feature>
<dbReference type="Proteomes" id="UP000315303">
    <property type="component" value="Unassembled WGS sequence"/>
</dbReference>
<dbReference type="PROSITE" id="PS50977">
    <property type="entry name" value="HTH_TETR_2"/>
    <property type="match status" value="1"/>
</dbReference>
<dbReference type="Pfam" id="PF14246">
    <property type="entry name" value="TetR_C_7"/>
    <property type="match status" value="1"/>
</dbReference>
<dbReference type="Gene3D" id="1.10.357.10">
    <property type="entry name" value="Tetracycline Repressor, domain 2"/>
    <property type="match status" value="1"/>
</dbReference>
<keyword evidence="7" id="KW-1185">Reference proteome</keyword>
<evidence type="ECO:0000256" key="2">
    <source>
        <dbReference type="ARBA" id="ARBA00023125"/>
    </source>
</evidence>
<dbReference type="InterPro" id="IPR050109">
    <property type="entry name" value="HTH-type_TetR-like_transc_reg"/>
</dbReference>
<dbReference type="AlphaFoldDB" id="A0A502L2H8"/>
<proteinExistence type="predicted"/>
<reference evidence="6 7" key="1">
    <citation type="submission" date="2019-01" db="EMBL/GenBank/DDBJ databases">
        <title>Litorilituus lipolytica sp. nov., isolated from intertidal sand of the Yellow Sea in China.</title>
        <authorList>
            <person name="Liu A."/>
        </authorList>
    </citation>
    <scope>NUCLEOTIDE SEQUENCE [LARGE SCALE GENOMIC DNA]</scope>
    <source>
        <strain evidence="6 7">RZ04</strain>
    </source>
</reference>
<dbReference type="Pfam" id="PF00440">
    <property type="entry name" value="TetR_N"/>
    <property type="match status" value="1"/>
</dbReference>
<evidence type="ECO:0000313" key="7">
    <source>
        <dbReference type="Proteomes" id="UP000315303"/>
    </source>
</evidence>
<evidence type="ECO:0000256" key="3">
    <source>
        <dbReference type="ARBA" id="ARBA00023163"/>
    </source>
</evidence>
<name>A0A502L2H8_9GAMM</name>
<evidence type="ECO:0000259" key="5">
    <source>
        <dbReference type="PROSITE" id="PS50977"/>
    </source>
</evidence>
<dbReference type="GO" id="GO:0003700">
    <property type="term" value="F:DNA-binding transcription factor activity"/>
    <property type="evidence" value="ECO:0007669"/>
    <property type="project" value="TreeGrafter"/>
</dbReference>
<comment type="caution">
    <text evidence="6">The sequence shown here is derived from an EMBL/GenBank/DDBJ whole genome shotgun (WGS) entry which is preliminary data.</text>
</comment>
<evidence type="ECO:0000256" key="4">
    <source>
        <dbReference type="PROSITE-ProRule" id="PRU00335"/>
    </source>
</evidence>
<evidence type="ECO:0000313" key="6">
    <source>
        <dbReference type="EMBL" id="TPH18138.1"/>
    </source>
</evidence>
<dbReference type="PANTHER" id="PTHR30055:SF224">
    <property type="entry name" value="TRANSCRIPTIONAL REGULATOR TETR FAMILY"/>
    <property type="match status" value="1"/>
</dbReference>
<dbReference type="InterPro" id="IPR039536">
    <property type="entry name" value="TetR_C_Proteobacteria"/>
</dbReference>
<dbReference type="RefSeq" id="WP_140601828.1">
    <property type="nucleotide sequence ID" value="NZ_SAWY01000005.1"/>
</dbReference>
<keyword evidence="2 4" id="KW-0238">DNA-binding</keyword>
<dbReference type="GO" id="GO:0000976">
    <property type="term" value="F:transcription cis-regulatory region binding"/>
    <property type="evidence" value="ECO:0007669"/>
    <property type="project" value="TreeGrafter"/>
</dbReference>
<sequence length="198" mass="22699">MAQKEKKTAQIIEAAIQEFLSKGLDASSMHNIAVQADVSKRTLYKYYSTKELLYNALIDELLNRVLELNLVYSPEKTITEQLREILQQKLTLYFSDSFLNISRIALGEILKKKQLTPLQLERLYSSEAIFIDWIDAAKKDNQITSSLESELIANQFHSILKGQSFYPVLYGFVDVKNIDQEAIVAVTIEFFINSFCSK</sequence>
<dbReference type="InterPro" id="IPR009057">
    <property type="entry name" value="Homeodomain-like_sf"/>
</dbReference>
<dbReference type="InterPro" id="IPR001647">
    <property type="entry name" value="HTH_TetR"/>
</dbReference>
<dbReference type="OrthoDB" id="116240at2"/>
<dbReference type="SUPFAM" id="SSF46689">
    <property type="entry name" value="Homeodomain-like"/>
    <property type="match status" value="1"/>
</dbReference>
<keyword evidence="3" id="KW-0804">Transcription</keyword>
<gene>
    <name evidence="6" type="ORF">EPA86_03220</name>
</gene>